<organism evidence="7">
    <name type="scientific">marine sediment metagenome</name>
    <dbReference type="NCBI Taxonomy" id="412755"/>
    <lineage>
        <taxon>unclassified sequences</taxon>
        <taxon>metagenomes</taxon>
        <taxon>ecological metagenomes</taxon>
    </lineage>
</organism>
<sequence length="390" mass="43766">MPGTFVYLFERKVSETGFGGWKLKEKLSKLIENLDYTLLFAVVIFCFYGILVLYSSTRIESMGGEPFFYVKRQFLWMILGFLFLTVILFIDYHQIERYSTVIYFGVIVLLAMVIIFGRSTYGARRWLSIGPFDFQPSEFAKIALIIFLADFLSKNKPKLDNFFYYLLPFAYTGLLILLVFMQPDLGTSVVYLAILIIMLFTVGVKIKYLVLTFIAALSSIPVLWLILKEYQKNRLLLFINPNLDPLGGGYNVIQSKIAIGSGGFLGKGLFSGLQSQLKFLPAQHTDFIFSVVGEELGFAGAILLLGLYAIILWRGTRIALEARDLLGALLATGAVAFLFFHIIVNIGMAMGMLPATGLPLPFLSYGGSFMISNLLAIGILLNVELHKIKW</sequence>
<reference evidence="7" key="1">
    <citation type="journal article" date="2014" name="Front. Microbiol.">
        <title>High frequency of phylogenetically diverse reductive dehalogenase-homologous genes in deep subseafloor sedimentary metagenomes.</title>
        <authorList>
            <person name="Kawai M."/>
            <person name="Futagami T."/>
            <person name="Toyoda A."/>
            <person name="Takaki Y."/>
            <person name="Nishi S."/>
            <person name="Hori S."/>
            <person name="Arai W."/>
            <person name="Tsubouchi T."/>
            <person name="Morono Y."/>
            <person name="Uchiyama I."/>
            <person name="Ito T."/>
            <person name="Fujiyama A."/>
            <person name="Inagaki F."/>
            <person name="Takami H."/>
        </authorList>
    </citation>
    <scope>NUCLEOTIDE SEQUENCE</scope>
    <source>
        <strain evidence="7">Expedition CK06-06</strain>
    </source>
</reference>
<keyword evidence="4 6" id="KW-1133">Transmembrane helix</keyword>
<evidence type="ECO:0000256" key="3">
    <source>
        <dbReference type="ARBA" id="ARBA00022960"/>
    </source>
</evidence>
<comment type="subcellular location">
    <subcellularLocation>
        <location evidence="1">Membrane</location>
        <topology evidence="1">Multi-pass membrane protein</topology>
    </subcellularLocation>
</comment>
<feature type="transmembrane region" description="Helical" evidence="6">
    <location>
        <begin position="185"/>
        <end position="202"/>
    </location>
</feature>
<feature type="transmembrane region" description="Helical" evidence="6">
    <location>
        <begin position="162"/>
        <end position="179"/>
    </location>
</feature>
<evidence type="ECO:0000256" key="1">
    <source>
        <dbReference type="ARBA" id="ARBA00004141"/>
    </source>
</evidence>
<dbReference type="PANTHER" id="PTHR30474:SF1">
    <property type="entry name" value="PEPTIDOGLYCAN GLYCOSYLTRANSFERASE MRDB"/>
    <property type="match status" value="1"/>
</dbReference>
<keyword evidence="3" id="KW-0133">Cell shape</keyword>
<evidence type="ECO:0000256" key="5">
    <source>
        <dbReference type="ARBA" id="ARBA00023136"/>
    </source>
</evidence>
<feature type="transmembrane region" description="Helical" evidence="6">
    <location>
        <begin position="74"/>
        <end position="92"/>
    </location>
</feature>
<evidence type="ECO:0000256" key="4">
    <source>
        <dbReference type="ARBA" id="ARBA00022989"/>
    </source>
</evidence>
<feature type="transmembrane region" description="Helical" evidence="6">
    <location>
        <begin position="325"/>
        <end position="350"/>
    </location>
</feature>
<feature type="transmembrane region" description="Helical" evidence="6">
    <location>
        <begin position="296"/>
        <end position="313"/>
    </location>
</feature>
<dbReference type="GO" id="GO:0015648">
    <property type="term" value="F:lipid-linked peptidoglycan transporter activity"/>
    <property type="evidence" value="ECO:0007669"/>
    <property type="project" value="TreeGrafter"/>
</dbReference>
<dbReference type="GO" id="GO:0051301">
    <property type="term" value="P:cell division"/>
    <property type="evidence" value="ECO:0007669"/>
    <property type="project" value="InterPro"/>
</dbReference>
<dbReference type="InterPro" id="IPR011923">
    <property type="entry name" value="RodA/MrdB"/>
</dbReference>
<evidence type="ECO:0000256" key="6">
    <source>
        <dbReference type="SAM" id="Phobius"/>
    </source>
</evidence>
<protein>
    <recommendedName>
        <fullName evidence="8">Rod shape-determining protein RodA</fullName>
    </recommendedName>
</protein>
<feature type="transmembrane region" description="Helical" evidence="6">
    <location>
        <begin position="98"/>
        <end position="117"/>
    </location>
</feature>
<comment type="caution">
    <text evidence="7">The sequence shown here is derived from an EMBL/GenBank/DDBJ whole genome shotgun (WGS) entry which is preliminary data.</text>
</comment>
<keyword evidence="5 6" id="KW-0472">Membrane</keyword>
<dbReference type="HAMAP" id="MF_02079">
    <property type="entry name" value="PGT_RodA"/>
    <property type="match status" value="1"/>
</dbReference>
<gene>
    <name evidence="7" type="ORF">S06H3_06404</name>
</gene>
<dbReference type="EMBL" id="BARV01002487">
    <property type="protein sequence ID" value="GAH92608.1"/>
    <property type="molecule type" value="Genomic_DNA"/>
</dbReference>
<accession>X1LEQ5</accession>
<name>X1LEQ5_9ZZZZ</name>
<dbReference type="NCBIfam" id="TIGR02210">
    <property type="entry name" value="rodA_shape"/>
    <property type="match status" value="1"/>
</dbReference>
<feature type="transmembrane region" description="Helical" evidence="6">
    <location>
        <begin position="209"/>
        <end position="227"/>
    </location>
</feature>
<dbReference type="Pfam" id="PF01098">
    <property type="entry name" value="FTSW_RODA_SPOVE"/>
    <property type="match status" value="1"/>
</dbReference>
<dbReference type="InterPro" id="IPR001182">
    <property type="entry name" value="FtsW/RodA"/>
</dbReference>
<feature type="transmembrane region" description="Helical" evidence="6">
    <location>
        <begin position="362"/>
        <end position="383"/>
    </location>
</feature>
<dbReference type="GO" id="GO:0008360">
    <property type="term" value="P:regulation of cell shape"/>
    <property type="evidence" value="ECO:0007669"/>
    <property type="project" value="UniProtKB-KW"/>
</dbReference>
<feature type="transmembrane region" description="Helical" evidence="6">
    <location>
        <begin position="36"/>
        <end position="54"/>
    </location>
</feature>
<dbReference type="PANTHER" id="PTHR30474">
    <property type="entry name" value="CELL CYCLE PROTEIN"/>
    <property type="match status" value="1"/>
</dbReference>
<dbReference type="GO" id="GO:0005886">
    <property type="term" value="C:plasma membrane"/>
    <property type="evidence" value="ECO:0007669"/>
    <property type="project" value="TreeGrafter"/>
</dbReference>
<evidence type="ECO:0008006" key="8">
    <source>
        <dbReference type="Google" id="ProtNLM"/>
    </source>
</evidence>
<keyword evidence="2 6" id="KW-0812">Transmembrane</keyword>
<dbReference type="GO" id="GO:0032153">
    <property type="term" value="C:cell division site"/>
    <property type="evidence" value="ECO:0007669"/>
    <property type="project" value="TreeGrafter"/>
</dbReference>
<evidence type="ECO:0000313" key="7">
    <source>
        <dbReference type="EMBL" id="GAH92608.1"/>
    </source>
</evidence>
<evidence type="ECO:0000256" key="2">
    <source>
        <dbReference type="ARBA" id="ARBA00022692"/>
    </source>
</evidence>
<proteinExistence type="inferred from homology"/>
<dbReference type="AlphaFoldDB" id="X1LEQ5"/>